<name>A0A2U1NJ37_ARTAN</name>
<sequence>MNVCKKALMFKVYQLYATSMVSVHLANGFESKCVVFIANWASKSHMMTTFFKILVTNYKVLGWLQKFAIKRECEVIGLVVKAATKVTIVQLSTKFVEKLASKPPVVENRIKLLQDIASEFLIQWDSKAFKQRMDKPSRPAQVWLLIYRFLLTTGARGCQMGGLGRLENYKGLGNMSCTFRTLLLFITQLSDLATMFKVMKETPPIPKTLSTNVKYFLRCCFVRNSVERPTARMLLTHRFVNNLTHQDVSTSTNLINRPTLLLEAKKAGTMKTAAGKKAAGPSHNQQVELDFVEIVLFVGALMEDTQKELSKTYFVGPLKIVACYSILELHLRNLVIVLPQKEQGKLDSEELYEHGCAIHVIVP</sequence>
<dbReference type="EMBL" id="PKPP01002727">
    <property type="protein sequence ID" value="PWA73533.1"/>
    <property type="molecule type" value="Genomic_DNA"/>
</dbReference>
<dbReference type="GO" id="GO:0005524">
    <property type="term" value="F:ATP binding"/>
    <property type="evidence" value="ECO:0007669"/>
    <property type="project" value="UniProtKB-KW"/>
</dbReference>
<dbReference type="GO" id="GO:0005737">
    <property type="term" value="C:cytoplasm"/>
    <property type="evidence" value="ECO:0007669"/>
    <property type="project" value="TreeGrafter"/>
</dbReference>
<evidence type="ECO:0000256" key="2">
    <source>
        <dbReference type="ARBA" id="ARBA00022679"/>
    </source>
</evidence>
<keyword evidence="7" id="KW-1185">Reference proteome</keyword>
<organism evidence="6 7">
    <name type="scientific">Artemisia annua</name>
    <name type="common">Sweet wormwood</name>
    <dbReference type="NCBI Taxonomy" id="35608"/>
    <lineage>
        <taxon>Eukaryota</taxon>
        <taxon>Viridiplantae</taxon>
        <taxon>Streptophyta</taxon>
        <taxon>Embryophyta</taxon>
        <taxon>Tracheophyta</taxon>
        <taxon>Spermatophyta</taxon>
        <taxon>Magnoliopsida</taxon>
        <taxon>eudicotyledons</taxon>
        <taxon>Gunneridae</taxon>
        <taxon>Pentapetalae</taxon>
        <taxon>asterids</taxon>
        <taxon>campanulids</taxon>
        <taxon>Asterales</taxon>
        <taxon>Asteraceae</taxon>
        <taxon>Asteroideae</taxon>
        <taxon>Anthemideae</taxon>
        <taxon>Artemisiinae</taxon>
        <taxon>Artemisia</taxon>
    </lineage>
</organism>
<dbReference type="Proteomes" id="UP000245207">
    <property type="component" value="Unassembled WGS sequence"/>
</dbReference>
<evidence type="ECO:0000256" key="3">
    <source>
        <dbReference type="ARBA" id="ARBA00022741"/>
    </source>
</evidence>
<keyword evidence="3" id="KW-0547">Nucleotide-binding</keyword>
<accession>A0A2U1NJ37</accession>
<dbReference type="Gene3D" id="1.10.510.10">
    <property type="entry name" value="Transferase(Phosphotransferase) domain 1"/>
    <property type="match status" value="1"/>
</dbReference>
<comment type="similarity">
    <text evidence="1">Belongs to the protein kinase superfamily. STE Ser/Thr protein kinase family. MAP kinase kinase kinase subfamily.</text>
</comment>
<evidence type="ECO:0000313" key="7">
    <source>
        <dbReference type="Proteomes" id="UP000245207"/>
    </source>
</evidence>
<dbReference type="AlphaFoldDB" id="A0A2U1NJ37"/>
<comment type="caution">
    <text evidence="6">The sequence shown here is derived from an EMBL/GenBank/DDBJ whole genome shotgun (WGS) entry which is preliminary data.</text>
</comment>
<evidence type="ECO:0000256" key="4">
    <source>
        <dbReference type="ARBA" id="ARBA00022777"/>
    </source>
</evidence>
<evidence type="ECO:0000256" key="5">
    <source>
        <dbReference type="ARBA" id="ARBA00022840"/>
    </source>
</evidence>
<gene>
    <name evidence="6" type="ORF">CTI12_AA259880</name>
</gene>
<proteinExistence type="inferred from homology"/>
<keyword evidence="4 6" id="KW-0418">Kinase</keyword>
<dbReference type="OrthoDB" id="25592at2759"/>
<dbReference type="PANTHER" id="PTHR48016">
    <property type="entry name" value="MAP KINASE KINASE KINASE SSK2-RELATED-RELATED"/>
    <property type="match status" value="1"/>
</dbReference>
<evidence type="ECO:0000256" key="1">
    <source>
        <dbReference type="ARBA" id="ARBA00006529"/>
    </source>
</evidence>
<dbReference type="GO" id="GO:0004709">
    <property type="term" value="F:MAP kinase kinase kinase activity"/>
    <property type="evidence" value="ECO:0007669"/>
    <property type="project" value="TreeGrafter"/>
</dbReference>
<evidence type="ECO:0000313" key="6">
    <source>
        <dbReference type="EMBL" id="PWA73533.1"/>
    </source>
</evidence>
<dbReference type="SUPFAM" id="SSF56112">
    <property type="entry name" value="Protein kinase-like (PK-like)"/>
    <property type="match status" value="1"/>
</dbReference>
<keyword evidence="5" id="KW-0067">ATP-binding</keyword>
<dbReference type="InterPro" id="IPR050538">
    <property type="entry name" value="MAP_kinase_kinase_kinase"/>
</dbReference>
<protein>
    <submittedName>
        <fullName evidence="6">Mitogen-activated protein kinase kinase kinase YODA</fullName>
    </submittedName>
</protein>
<dbReference type="PANTHER" id="PTHR48016:SF5">
    <property type="entry name" value="MITOGEN-ACTIVATED PROTEIN KINASE KINASE KINASE 5"/>
    <property type="match status" value="1"/>
</dbReference>
<dbReference type="InterPro" id="IPR011009">
    <property type="entry name" value="Kinase-like_dom_sf"/>
</dbReference>
<reference evidence="6 7" key="1">
    <citation type="journal article" date="2018" name="Mol. Plant">
        <title>The genome of Artemisia annua provides insight into the evolution of Asteraceae family and artemisinin biosynthesis.</title>
        <authorList>
            <person name="Shen Q."/>
            <person name="Zhang L."/>
            <person name="Liao Z."/>
            <person name="Wang S."/>
            <person name="Yan T."/>
            <person name="Shi P."/>
            <person name="Liu M."/>
            <person name="Fu X."/>
            <person name="Pan Q."/>
            <person name="Wang Y."/>
            <person name="Lv Z."/>
            <person name="Lu X."/>
            <person name="Zhang F."/>
            <person name="Jiang W."/>
            <person name="Ma Y."/>
            <person name="Chen M."/>
            <person name="Hao X."/>
            <person name="Li L."/>
            <person name="Tang Y."/>
            <person name="Lv G."/>
            <person name="Zhou Y."/>
            <person name="Sun X."/>
            <person name="Brodelius P.E."/>
            <person name="Rose J.K.C."/>
            <person name="Tang K."/>
        </authorList>
    </citation>
    <scope>NUCLEOTIDE SEQUENCE [LARGE SCALE GENOMIC DNA]</scope>
    <source>
        <strain evidence="7">cv. Huhao1</strain>
        <tissue evidence="6">Leaf</tissue>
    </source>
</reference>
<keyword evidence="2" id="KW-0808">Transferase</keyword>
<dbReference type="STRING" id="35608.A0A2U1NJ37"/>